<evidence type="ECO:0000313" key="2">
    <source>
        <dbReference type="EMBL" id="AAY51689.1"/>
    </source>
</evidence>
<keyword evidence="3" id="KW-1185">Reference proteome</keyword>
<protein>
    <recommendedName>
        <fullName evidence="1">DUF2134 domain-containing protein</fullName>
    </recommendedName>
</protein>
<dbReference type="Proteomes" id="UP000001007">
    <property type="component" value="Chromosome"/>
</dbReference>
<gene>
    <name evidence="2" type="ordered locus">CT0431.1</name>
</gene>
<proteinExistence type="predicted"/>
<dbReference type="KEGG" id="cte:CT0431.1"/>
<dbReference type="eggNOG" id="COG4961">
    <property type="taxonomic scope" value="Bacteria"/>
</dbReference>
<dbReference type="HOGENOM" id="CLU_787100_0_0_10"/>
<dbReference type="InterPro" id="IPR018705">
    <property type="entry name" value="DUF2134_membrane"/>
</dbReference>
<dbReference type="EMBL" id="AE006470">
    <property type="protein sequence ID" value="AAY51689.1"/>
    <property type="molecule type" value="Genomic_DNA"/>
</dbReference>
<dbReference type="AlphaFoldDB" id="Q4W553"/>
<reference evidence="2 3" key="1">
    <citation type="journal article" date="2002" name="Proc. Natl. Acad. Sci. U.S.A.">
        <title>The complete genome sequence of Chlorobium tepidum TLS, a photosynthetic, anaerobic, green-sulfur bacterium.</title>
        <authorList>
            <person name="Eisen J.A."/>
            <person name="Nelson K.E."/>
            <person name="Paulsen I.T."/>
            <person name="Heidelberg J.F."/>
            <person name="Wu M."/>
            <person name="Dodson R.J."/>
            <person name="Deboy R."/>
            <person name="Gwinn M.L."/>
            <person name="Nelson W.C."/>
            <person name="Haft D.H."/>
            <person name="Hickey E.K."/>
            <person name="Peterson J.D."/>
            <person name="Durkin A.S."/>
            <person name="Kolonay J.L."/>
            <person name="Yang F."/>
            <person name="Holt I."/>
            <person name="Umayam L.A."/>
            <person name="Mason T."/>
            <person name="Brenner M."/>
            <person name="Shea T.P."/>
            <person name="Parksey D."/>
            <person name="Nierman W.C."/>
            <person name="Feldblyum T.V."/>
            <person name="Hansen C.L."/>
            <person name="Craven M.B."/>
            <person name="Radune D."/>
            <person name="Vamathevan J."/>
            <person name="Khouri H."/>
            <person name="White O."/>
            <person name="Gruber T.M."/>
            <person name="Ketchum K.A."/>
            <person name="Venter J.C."/>
            <person name="Tettelin H."/>
            <person name="Bryant D.A."/>
            <person name="Fraser C.M."/>
        </authorList>
    </citation>
    <scope>NUCLEOTIDE SEQUENCE [LARGE SCALE GENOMIC DNA]</scope>
    <source>
        <strain evidence="3">ATCC 49652 / DSM 12025 / NBRC 103806 / TLS</strain>
    </source>
</reference>
<dbReference type="RefSeq" id="WP_164926860.1">
    <property type="nucleotide sequence ID" value="NC_002932.3"/>
</dbReference>
<feature type="domain" description="DUF2134" evidence="1">
    <location>
        <begin position="58"/>
        <end position="167"/>
    </location>
</feature>
<name>Q4W553_CHLTE</name>
<accession>Q4W553</accession>
<organism evidence="2 3">
    <name type="scientific">Chlorobaculum tepidum (strain ATCC 49652 / DSM 12025 / NBRC 103806 / TLS)</name>
    <name type="common">Chlorobium tepidum</name>
    <dbReference type="NCBI Taxonomy" id="194439"/>
    <lineage>
        <taxon>Bacteria</taxon>
        <taxon>Pseudomonadati</taxon>
        <taxon>Chlorobiota</taxon>
        <taxon>Chlorobiia</taxon>
        <taxon>Chlorobiales</taxon>
        <taxon>Chlorobiaceae</taxon>
        <taxon>Chlorobaculum</taxon>
    </lineage>
</organism>
<sequence length="350" mass="36770">MARLRSIKRLHSQRGVVTILFALVLMVLVGLIALAVDLTRLHLVKAELQNAADAAALAGAGSLIDTSLQTFNWSAATAKAQEFADVNSADGKTIGQHRQEQDVNVAIQPGYWNLITPSFTSNTGLVTHTGDGNIPAVQVTITLSHLKFFFAPILGIPEGTVQATAIAAVSPPTGGTGLFPMAIGGCLFNLFWDSVHNTPKLDPATGQPYEIQVYSVYSGGAGASCDSGQWTSFQTDANNVPFIRDLIKNGNSIPLSIGDSIWIQPGTEATVYDSVPTNVDVAVPVVDNVATHSSQTVIAIAGFHITGVVKHGNKSVVTGHLIPQSMVPSLHPGNGTGIPYGAYTPPFLVK</sequence>
<dbReference type="EnsemblBacteria" id="AAY51689">
    <property type="protein sequence ID" value="AAY51689"/>
    <property type="gene ID" value="CT0431.1"/>
</dbReference>
<dbReference type="STRING" id="194439.CT0431.1"/>
<dbReference type="Pfam" id="PF09977">
    <property type="entry name" value="Tad_C"/>
    <property type="match status" value="1"/>
</dbReference>
<evidence type="ECO:0000259" key="1">
    <source>
        <dbReference type="Pfam" id="PF09977"/>
    </source>
</evidence>
<evidence type="ECO:0000313" key="3">
    <source>
        <dbReference type="Proteomes" id="UP000001007"/>
    </source>
</evidence>